<protein>
    <submittedName>
        <fullName evidence="1">Uncharacterized protein</fullName>
    </submittedName>
</protein>
<gene>
    <name evidence="1" type="ORF">NDI54_13480</name>
</gene>
<dbReference type="EMBL" id="JAMQOM010000005">
    <property type="protein sequence ID" value="MDS0222354.1"/>
    <property type="molecule type" value="Genomic_DNA"/>
</dbReference>
<proteinExistence type="predicted"/>
<dbReference type="AlphaFoldDB" id="A0AAE4EZQ1"/>
<comment type="caution">
    <text evidence="1">The sequence shown here is derived from an EMBL/GenBank/DDBJ whole genome shotgun (WGS) entry which is preliminary data.</text>
</comment>
<dbReference type="Proteomes" id="UP001253439">
    <property type="component" value="Unassembled WGS sequence"/>
</dbReference>
<sequence length="28" mass="2812">MQGLRCIAAPVTTGNEIIGAIILSAVSL</sequence>
<reference evidence="1 2" key="1">
    <citation type="submission" date="2022-06" db="EMBL/GenBank/DDBJ databases">
        <title>Haloarcula sp. a new haloarchaeum isolate from saline soil.</title>
        <authorList>
            <person name="Strakova D."/>
            <person name="Galisteo C."/>
            <person name="Sanchez-Porro C."/>
            <person name="Ventosa A."/>
        </authorList>
    </citation>
    <scope>NUCLEOTIDE SEQUENCE [LARGE SCALE GENOMIC DNA]</scope>
    <source>
        <strain evidence="1 2">S1AR25-5A</strain>
    </source>
</reference>
<name>A0AAE4EZQ1_9EURY</name>
<evidence type="ECO:0000313" key="1">
    <source>
        <dbReference type="EMBL" id="MDS0222354.1"/>
    </source>
</evidence>
<evidence type="ECO:0000313" key="2">
    <source>
        <dbReference type="Proteomes" id="UP001253439"/>
    </source>
</evidence>
<keyword evidence="2" id="KW-1185">Reference proteome</keyword>
<accession>A0AAE4EZQ1</accession>
<organism evidence="1 2">
    <name type="scientific">Haloarcula terrestris</name>
    <dbReference type="NCBI Taxonomy" id="2950533"/>
    <lineage>
        <taxon>Archaea</taxon>
        <taxon>Methanobacteriati</taxon>
        <taxon>Methanobacteriota</taxon>
        <taxon>Stenosarchaea group</taxon>
        <taxon>Halobacteria</taxon>
        <taxon>Halobacteriales</taxon>
        <taxon>Haloarculaceae</taxon>
        <taxon>Haloarcula</taxon>
    </lineage>
</organism>